<reference evidence="1 2" key="1">
    <citation type="submission" date="2014-04" db="EMBL/GenBank/DDBJ databases">
        <authorList>
            <consortium name="DOE Joint Genome Institute"/>
            <person name="Kuo A."/>
            <person name="Zuccaro A."/>
            <person name="Kohler A."/>
            <person name="Nagy L.G."/>
            <person name="Floudas D."/>
            <person name="Copeland A."/>
            <person name="Barry K.W."/>
            <person name="Cichocki N."/>
            <person name="Veneault-Fourrey C."/>
            <person name="LaButti K."/>
            <person name="Lindquist E.A."/>
            <person name="Lipzen A."/>
            <person name="Lundell T."/>
            <person name="Morin E."/>
            <person name="Murat C."/>
            <person name="Sun H."/>
            <person name="Tunlid A."/>
            <person name="Henrissat B."/>
            <person name="Grigoriev I.V."/>
            <person name="Hibbett D.S."/>
            <person name="Martin F."/>
            <person name="Nordberg H.P."/>
            <person name="Cantor M.N."/>
            <person name="Hua S.X."/>
        </authorList>
    </citation>
    <scope>NUCLEOTIDE SEQUENCE [LARGE SCALE GENOMIC DNA]</scope>
    <source>
        <strain evidence="1 2">MAFF 305830</strain>
    </source>
</reference>
<keyword evidence="2" id="KW-1185">Reference proteome</keyword>
<dbReference type="PANTHER" id="PTHR43591">
    <property type="entry name" value="METHYLTRANSFERASE"/>
    <property type="match status" value="1"/>
</dbReference>
<evidence type="ECO:0000313" key="1">
    <source>
        <dbReference type="EMBL" id="KIM22689.1"/>
    </source>
</evidence>
<dbReference type="HOGENOM" id="CLU_1047912_0_0_1"/>
<accession>A0A0C3ARM5</accession>
<dbReference type="GO" id="GO:0008168">
    <property type="term" value="F:methyltransferase activity"/>
    <property type="evidence" value="ECO:0007669"/>
    <property type="project" value="TreeGrafter"/>
</dbReference>
<evidence type="ECO:0000313" key="2">
    <source>
        <dbReference type="Proteomes" id="UP000054097"/>
    </source>
</evidence>
<reference evidence="2" key="2">
    <citation type="submission" date="2015-01" db="EMBL/GenBank/DDBJ databases">
        <title>Evolutionary Origins and Diversification of the Mycorrhizal Mutualists.</title>
        <authorList>
            <consortium name="DOE Joint Genome Institute"/>
            <consortium name="Mycorrhizal Genomics Consortium"/>
            <person name="Kohler A."/>
            <person name="Kuo A."/>
            <person name="Nagy L.G."/>
            <person name="Floudas D."/>
            <person name="Copeland A."/>
            <person name="Barry K.W."/>
            <person name="Cichocki N."/>
            <person name="Veneault-Fourrey C."/>
            <person name="LaButti K."/>
            <person name="Lindquist E.A."/>
            <person name="Lipzen A."/>
            <person name="Lundell T."/>
            <person name="Morin E."/>
            <person name="Murat C."/>
            <person name="Riley R."/>
            <person name="Ohm R."/>
            <person name="Sun H."/>
            <person name="Tunlid A."/>
            <person name="Henrissat B."/>
            <person name="Grigoriev I.V."/>
            <person name="Hibbett D.S."/>
            <person name="Martin F."/>
        </authorList>
    </citation>
    <scope>NUCLEOTIDE SEQUENCE [LARGE SCALE GENOMIC DNA]</scope>
    <source>
        <strain evidence="2">MAFF 305830</strain>
    </source>
</reference>
<feature type="non-terminal residue" evidence="1">
    <location>
        <position position="1"/>
    </location>
</feature>
<gene>
    <name evidence="1" type="ORF">M408DRAFT_78716</name>
</gene>
<dbReference type="CDD" id="cd02440">
    <property type="entry name" value="AdoMet_MTases"/>
    <property type="match status" value="1"/>
</dbReference>
<dbReference type="OrthoDB" id="2013972at2759"/>
<dbReference type="Gene3D" id="3.40.50.150">
    <property type="entry name" value="Vaccinia Virus protein VP39"/>
    <property type="match status" value="1"/>
</dbReference>
<dbReference type="AlphaFoldDB" id="A0A0C3ARM5"/>
<dbReference type="SUPFAM" id="SSF53335">
    <property type="entry name" value="S-adenosyl-L-methionine-dependent methyltransferases"/>
    <property type="match status" value="1"/>
</dbReference>
<dbReference type="InterPro" id="IPR029063">
    <property type="entry name" value="SAM-dependent_MTases_sf"/>
</dbReference>
<dbReference type="PANTHER" id="PTHR43591:SF24">
    <property type="entry name" value="2-METHOXY-6-POLYPRENYL-1,4-BENZOQUINOL METHYLASE, MITOCHONDRIAL"/>
    <property type="match status" value="1"/>
</dbReference>
<organism evidence="1 2">
    <name type="scientific">Serendipita vermifera MAFF 305830</name>
    <dbReference type="NCBI Taxonomy" id="933852"/>
    <lineage>
        <taxon>Eukaryota</taxon>
        <taxon>Fungi</taxon>
        <taxon>Dikarya</taxon>
        <taxon>Basidiomycota</taxon>
        <taxon>Agaricomycotina</taxon>
        <taxon>Agaricomycetes</taxon>
        <taxon>Sebacinales</taxon>
        <taxon>Serendipitaceae</taxon>
        <taxon>Serendipita</taxon>
    </lineage>
</organism>
<dbReference type="EMBL" id="KN824350">
    <property type="protein sequence ID" value="KIM22689.1"/>
    <property type="molecule type" value="Genomic_DNA"/>
</dbReference>
<dbReference type="Pfam" id="PF13489">
    <property type="entry name" value="Methyltransf_23"/>
    <property type="match status" value="1"/>
</dbReference>
<dbReference type="Proteomes" id="UP000054097">
    <property type="component" value="Unassembled WGS sequence"/>
</dbReference>
<name>A0A0C3ARM5_SERVB</name>
<evidence type="ECO:0008006" key="3">
    <source>
        <dbReference type="Google" id="ProtNLM"/>
    </source>
</evidence>
<proteinExistence type="predicted"/>
<protein>
    <recommendedName>
        <fullName evidence="3">Methyltransferase domain-containing protein</fullName>
    </recommendedName>
</protein>
<sequence>GLYPCPDLVEAVLQPIKGHTRRILDLGCGTGAWAVQMATRFPHADVLGIDLAPGPIGPSGLPPNLAFEIDDIRLDLSHFTGRFDLVHMRYMSAELEDIRGIMFDVQRCLKPGGVIIVLDGEITIKTEDRGKPVAPGELLGDAPAAASVGESGASFRRLNREACEVCITANAHLTPSPLVDDQQGFWASSYCDPDTCLSGSIDVPIVPWAKTDDEGGTRSLQYVGLLMRQNALSINCPYHLNLLKHENDQRMTNRWSGDMDKGKTNM</sequence>